<dbReference type="Proteomes" id="UP001295684">
    <property type="component" value="Unassembled WGS sequence"/>
</dbReference>
<gene>
    <name evidence="3" type="ORF">ECRASSUSDP1_LOCUS27972</name>
</gene>
<evidence type="ECO:0000256" key="1">
    <source>
        <dbReference type="SAM" id="Coils"/>
    </source>
</evidence>
<feature type="coiled-coil region" evidence="1">
    <location>
        <begin position="65"/>
        <end position="106"/>
    </location>
</feature>
<dbReference type="Gene3D" id="1.10.287.1490">
    <property type="match status" value="1"/>
</dbReference>
<dbReference type="AlphaFoldDB" id="A0AAD2D9N5"/>
<accession>A0AAD2D9N5</accession>
<feature type="coiled-coil region" evidence="1">
    <location>
        <begin position="434"/>
        <end position="517"/>
    </location>
</feature>
<feature type="compositionally biased region" description="Polar residues" evidence="2">
    <location>
        <begin position="720"/>
        <end position="733"/>
    </location>
</feature>
<feature type="coiled-coil region" evidence="1">
    <location>
        <begin position="174"/>
        <end position="287"/>
    </location>
</feature>
<comment type="caution">
    <text evidence="3">The sequence shown here is derived from an EMBL/GenBank/DDBJ whole genome shotgun (WGS) entry which is preliminary data.</text>
</comment>
<feature type="region of interest" description="Disordered" evidence="2">
    <location>
        <begin position="720"/>
        <end position="741"/>
    </location>
</feature>
<evidence type="ECO:0000313" key="4">
    <source>
        <dbReference type="Proteomes" id="UP001295684"/>
    </source>
</evidence>
<keyword evidence="1" id="KW-0175">Coiled coil</keyword>
<protein>
    <submittedName>
        <fullName evidence="3">Uncharacterized protein</fullName>
    </submittedName>
</protein>
<dbReference type="PANTHER" id="PTHR32114:SF2">
    <property type="entry name" value="ABC TRANSPORTER ABCH.3"/>
    <property type="match status" value="1"/>
</dbReference>
<keyword evidence="4" id="KW-1185">Reference proteome</keyword>
<organism evidence="3 4">
    <name type="scientific">Euplotes crassus</name>
    <dbReference type="NCBI Taxonomy" id="5936"/>
    <lineage>
        <taxon>Eukaryota</taxon>
        <taxon>Sar</taxon>
        <taxon>Alveolata</taxon>
        <taxon>Ciliophora</taxon>
        <taxon>Intramacronucleata</taxon>
        <taxon>Spirotrichea</taxon>
        <taxon>Hypotrichia</taxon>
        <taxon>Euplotida</taxon>
        <taxon>Euplotidae</taxon>
        <taxon>Moneuplotes</taxon>
    </lineage>
</organism>
<proteinExistence type="predicted"/>
<sequence>MIQPEEHKLLQSSPPSTPNSSKNSHSGPLDLENLLSCNFSYNFEPLKKALVEIMKRMETRDGSQVDDFVKRMEAYEHKVEQQERRCEKLEGTVGEQQERIERLEEGISSMPKNTEYPLITMIRELEYEVKLLIDRTKEAHTKTTDLMSTKSRLEETLTDDKEESSELKAIGATRKVLEGDLSTLKSRLTQLEDKSKLLNMRITDHQKKTDENAKLPEADEERVIGLDENIEKLRSRIGQIEKGLQAMRTQRKTQGGADYGSGIEELREEIEADLELLKQRVTKTENTALNADFRSTNNETMLLKDQSPKVSMLLKEMRSNKAGVSDLEKRINELSDITFKKVNSELFDREIGNLKILVSETLKNVSQNKKNPETNGPNIEESMLDKTNDMFSRLPQLEEQLQSLDHRTTANEARMDEQDTNFSQIHRLLNDKASASLKNEVVRLDKDINEINKEISKYSLYRSEIDNLTKNFQGLDKSLDSLEGKIELVKENLNDTLRDTEKLLNKIKEELERIEEEMNYQGGVIIKINQRIDILEVKISNFDKSFSGGLGGSSSLGEPSDSETVKLKKLIDLVKKELMLMKEENYSKHKEMEGELERKVDKEDLLEFERLMRDRMEVNEKALQKSKSDLKKALRIIDDKINNIEAPKNQGYSTERDDAILAKKPLEGWKCATCDKNLTNMTGLPADYYNWKKMPRKEGDRIPMKGQGFSKMLLTLNHNNSESQLDNPNSKTFYTPEKGEEGNIMNESALTSRNTNVRSSMSKLEKDGSTTIENSMLPSIKKKRNISMMK</sequence>
<dbReference type="EMBL" id="CAMPGE010028860">
    <property type="protein sequence ID" value="CAI2386359.1"/>
    <property type="molecule type" value="Genomic_DNA"/>
</dbReference>
<feature type="compositionally biased region" description="Low complexity" evidence="2">
    <location>
        <begin position="12"/>
        <end position="26"/>
    </location>
</feature>
<feature type="region of interest" description="Disordered" evidence="2">
    <location>
        <begin position="1"/>
        <end position="27"/>
    </location>
</feature>
<dbReference type="PANTHER" id="PTHR32114">
    <property type="entry name" value="ABC TRANSPORTER ABCH.3"/>
    <property type="match status" value="1"/>
</dbReference>
<reference evidence="3" key="1">
    <citation type="submission" date="2023-07" db="EMBL/GenBank/DDBJ databases">
        <authorList>
            <consortium name="AG Swart"/>
            <person name="Singh M."/>
            <person name="Singh A."/>
            <person name="Seah K."/>
            <person name="Emmerich C."/>
        </authorList>
    </citation>
    <scope>NUCLEOTIDE SEQUENCE</scope>
    <source>
        <strain evidence="3">DP1</strain>
    </source>
</reference>
<evidence type="ECO:0000313" key="3">
    <source>
        <dbReference type="EMBL" id="CAI2386359.1"/>
    </source>
</evidence>
<evidence type="ECO:0000256" key="2">
    <source>
        <dbReference type="SAM" id="MobiDB-lite"/>
    </source>
</evidence>
<name>A0AAD2D9N5_EUPCR</name>